<evidence type="ECO:0000256" key="7">
    <source>
        <dbReference type="SAM" id="MobiDB-lite"/>
    </source>
</evidence>
<evidence type="ECO:0000256" key="6">
    <source>
        <dbReference type="ARBA" id="ARBA00023211"/>
    </source>
</evidence>
<keyword evidence="4" id="KW-0378">Hydrolase</keyword>
<protein>
    <submittedName>
        <fullName evidence="9">CoA pyrophosphatase</fullName>
    </submittedName>
</protein>
<keyword evidence="3" id="KW-0479">Metal-binding</keyword>
<comment type="cofactor">
    <cofactor evidence="2">
        <name>Mg(2+)</name>
        <dbReference type="ChEBI" id="CHEBI:18420"/>
    </cofactor>
</comment>
<dbReference type="PANTHER" id="PTHR12992:SF11">
    <property type="entry name" value="MITOCHONDRIAL COENZYME A DIPHOSPHATASE NUDT8"/>
    <property type="match status" value="1"/>
</dbReference>
<organism evidence="9 10">
    <name type="scientific">Variovorax guangxiensis</name>
    <dbReference type="NCBI Taxonomy" id="1775474"/>
    <lineage>
        <taxon>Bacteria</taxon>
        <taxon>Pseudomonadati</taxon>
        <taxon>Pseudomonadota</taxon>
        <taxon>Betaproteobacteria</taxon>
        <taxon>Burkholderiales</taxon>
        <taxon>Comamonadaceae</taxon>
        <taxon>Variovorax</taxon>
    </lineage>
</organism>
<feature type="compositionally biased region" description="Polar residues" evidence="7">
    <location>
        <begin position="22"/>
        <end position="33"/>
    </location>
</feature>
<dbReference type="PROSITE" id="PS51462">
    <property type="entry name" value="NUDIX"/>
    <property type="match status" value="1"/>
</dbReference>
<comment type="caution">
    <text evidence="9">The sequence shown here is derived from an EMBL/GenBank/DDBJ whole genome shotgun (WGS) entry which is preliminary data.</text>
</comment>
<keyword evidence="5" id="KW-0460">Magnesium</keyword>
<dbReference type="Proteomes" id="UP000319212">
    <property type="component" value="Unassembled WGS sequence"/>
</dbReference>
<dbReference type="Gene3D" id="3.90.79.10">
    <property type="entry name" value="Nucleoside Triphosphate Pyrophosphohydrolase"/>
    <property type="match status" value="1"/>
</dbReference>
<reference evidence="9 10" key="1">
    <citation type="journal article" date="2019" name="Environ. Microbiol.">
        <title>Species interactions and distinct microbial communities in high Arctic permafrost affected cryosols are associated with the CH4 and CO2 gas fluxes.</title>
        <authorList>
            <person name="Altshuler I."/>
            <person name="Hamel J."/>
            <person name="Turney S."/>
            <person name="Magnuson E."/>
            <person name="Levesque R."/>
            <person name="Greer C."/>
            <person name="Whyte L.G."/>
        </authorList>
    </citation>
    <scope>NUCLEOTIDE SEQUENCE [LARGE SCALE GENOMIC DNA]</scope>
    <source>
        <strain evidence="9 10">S06.C</strain>
    </source>
</reference>
<dbReference type="InterPro" id="IPR015797">
    <property type="entry name" value="NUDIX_hydrolase-like_dom_sf"/>
</dbReference>
<feature type="region of interest" description="Disordered" evidence="7">
    <location>
        <begin position="18"/>
        <end position="47"/>
    </location>
</feature>
<dbReference type="PANTHER" id="PTHR12992">
    <property type="entry name" value="NUDIX HYDROLASE"/>
    <property type="match status" value="1"/>
</dbReference>
<dbReference type="Pfam" id="PF00293">
    <property type="entry name" value="NUDIX"/>
    <property type="match status" value="1"/>
</dbReference>
<dbReference type="GO" id="GO:0046872">
    <property type="term" value="F:metal ion binding"/>
    <property type="evidence" value="ECO:0007669"/>
    <property type="project" value="UniProtKB-KW"/>
</dbReference>
<dbReference type="CDD" id="cd03426">
    <property type="entry name" value="NUDIX_CoAse_Nudt7"/>
    <property type="match status" value="1"/>
</dbReference>
<gene>
    <name evidence="9" type="ORF">EAH82_15395</name>
</gene>
<dbReference type="SUPFAM" id="SSF55811">
    <property type="entry name" value="Nudix"/>
    <property type="match status" value="1"/>
</dbReference>
<evidence type="ECO:0000256" key="2">
    <source>
        <dbReference type="ARBA" id="ARBA00001946"/>
    </source>
</evidence>
<dbReference type="OrthoDB" id="9802805at2"/>
<sequence>MSVAPSCTTCANAAAARHASRKSCQPSAPSRSPPRNKQRLRRAKSRRSRRLFALARHLRAARPALWHAASPHGVLASHFFGDLVLNPRPAVLVDPEPAEPINAVSLASFEPRDVPVVRVDSDLPAVPHDQLTVSALRARFARPPVWTPELRREPRAGHRAPAQAAVLVPIVQRREPTVLLTERATQMSTHSGQVAFPGGRVDPEDANVAAAALREAWEEVGLSADYIEVLGSLPTYTTVTSFIVTPVIALVQPGFHLTLSPSEVADAFEVPLSHLMNPANHRRHAMVGEGLNARQWFSMPYQDGLQERFIWGATAGMLRNFYRFLSA</sequence>
<evidence type="ECO:0000256" key="1">
    <source>
        <dbReference type="ARBA" id="ARBA00001936"/>
    </source>
</evidence>
<dbReference type="NCBIfam" id="NF007980">
    <property type="entry name" value="PRK10707.1"/>
    <property type="match status" value="1"/>
</dbReference>
<dbReference type="EMBL" id="RCZI01000004">
    <property type="protein sequence ID" value="TPG25803.1"/>
    <property type="molecule type" value="Genomic_DNA"/>
</dbReference>
<evidence type="ECO:0000256" key="3">
    <source>
        <dbReference type="ARBA" id="ARBA00022723"/>
    </source>
</evidence>
<evidence type="ECO:0000256" key="5">
    <source>
        <dbReference type="ARBA" id="ARBA00022842"/>
    </source>
</evidence>
<dbReference type="AlphaFoldDB" id="A0A502DKP2"/>
<dbReference type="InterPro" id="IPR000086">
    <property type="entry name" value="NUDIX_hydrolase_dom"/>
</dbReference>
<proteinExistence type="predicted"/>
<accession>A0A502DKP2</accession>
<dbReference type="GO" id="GO:0010945">
    <property type="term" value="F:coenzyme A diphosphatase activity"/>
    <property type="evidence" value="ECO:0007669"/>
    <property type="project" value="InterPro"/>
</dbReference>
<name>A0A502DKP2_9BURK</name>
<dbReference type="InterPro" id="IPR045121">
    <property type="entry name" value="CoAse"/>
</dbReference>
<evidence type="ECO:0000313" key="10">
    <source>
        <dbReference type="Proteomes" id="UP000319212"/>
    </source>
</evidence>
<comment type="cofactor">
    <cofactor evidence="1">
        <name>Mn(2+)</name>
        <dbReference type="ChEBI" id="CHEBI:29035"/>
    </cofactor>
</comment>
<feature type="compositionally biased region" description="Basic residues" evidence="7">
    <location>
        <begin position="34"/>
        <end position="47"/>
    </location>
</feature>
<evidence type="ECO:0000259" key="8">
    <source>
        <dbReference type="PROSITE" id="PS51462"/>
    </source>
</evidence>
<evidence type="ECO:0000256" key="4">
    <source>
        <dbReference type="ARBA" id="ARBA00022801"/>
    </source>
</evidence>
<keyword evidence="6" id="KW-0464">Manganese</keyword>
<feature type="domain" description="Nudix hydrolase" evidence="8">
    <location>
        <begin position="161"/>
        <end position="292"/>
    </location>
</feature>
<evidence type="ECO:0000313" key="9">
    <source>
        <dbReference type="EMBL" id="TPG25803.1"/>
    </source>
</evidence>